<evidence type="ECO:0000313" key="1">
    <source>
        <dbReference type="EMBL" id="CCO22748.1"/>
    </source>
</evidence>
<keyword evidence="2" id="KW-1185">Reference proteome</keyword>
<organism evidence="1 2">
    <name type="scientific">Maridesulfovibrio hydrothermalis AM13 = DSM 14728</name>
    <dbReference type="NCBI Taxonomy" id="1121451"/>
    <lineage>
        <taxon>Bacteria</taxon>
        <taxon>Pseudomonadati</taxon>
        <taxon>Thermodesulfobacteriota</taxon>
        <taxon>Desulfovibrionia</taxon>
        <taxon>Desulfovibrionales</taxon>
        <taxon>Desulfovibrionaceae</taxon>
        <taxon>Maridesulfovibrio</taxon>
    </lineage>
</organism>
<accession>L0R7P0</accession>
<proteinExistence type="predicted"/>
<gene>
    <name evidence="1" type="ORF">DESAM_20461</name>
</gene>
<dbReference type="AlphaFoldDB" id="L0R7P0"/>
<dbReference type="KEGG" id="dhy:DESAM_20461"/>
<evidence type="ECO:0000313" key="2">
    <source>
        <dbReference type="Proteomes" id="UP000010808"/>
    </source>
</evidence>
<name>L0R7P0_9BACT</name>
<dbReference type="RefSeq" id="WP_015335356.1">
    <property type="nucleotide sequence ID" value="NC_020055.1"/>
</dbReference>
<reference evidence="1 2" key="1">
    <citation type="submission" date="2012-10" db="EMBL/GenBank/DDBJ databases">
        <authorList>
            <person name="Genoscope - CEA"/>
        </authorList>
    </citation>
    <scope>NUCLEOTIDE SEQUENCE [LARGE SCALE GENOMIC DNA]</scope>
    <source>
        <strain evidence="2">AM13 / DSM 14728</strain>
    </source>
</reference>
<sequence>MEQLEISEKMLAMAEASGMSKDELVNLLTGAEDVPQELLEIFERIADSTAEVVQEG</sequence>
<dbReference type="Proteomes" id="UP000010808">
    <property type="component" value="Chromosome"/>
</dbReference>
<protein>
    <submittedName>
        <fullName evidence="1">Uncharacterized protein</fullName>
    </submittedName>
</protein>
<dbReference type="PATRIC" id="fig|1121451.3.peg.724"/>
<dbReference type="HOGENOM" id="CLU_3006773_0_0_7"/>
<dbReference type="EMBL" id="FO203522">
    <property type="protein sequence ID" value="CCO22748.1"/>
    <property type="molecule type" value="Genomic_DNA"/>
</dbReference>